<feature type="transmembrane region" description="Helical" evidence="2">
    <location>
        <begin position="60"/>
        <end position="78"/>
    </location>
</feature>
<feature type="compositionally biased region" description="Polar residues" evidence="1">
    <location>
        <begin position="255"/>
        <end position="267"/>
    </location>
</feature>
<evidence type="ECO:0000256" key="2">
    <source>
        <dbReference type="SAM" id="Phobius"/>
    </source>
</evidence>
<feature type="chain" id="PRO_5015671891" evidence="3">
    <location>
        <begin position="21"/>
        <end position="460"/>
    </location>
</feature>
<evidence type="ECO:0000256" key="3">
    <source>
        <dbReference type="SAM" id="SignalP"/>
    </source>
</evidence>
<feature type="compositionally biased region" description="Polar residues" evidence="1">
    <location>
        <begin position="196"/>
        <end position="212"/>
    </location>
</feature>
<dbReference type="AlphaFoldDB" id="A0A2T2P802"/>
<feature type="compositionally biased region" description="Low complexity" evidence="1">
    <location>
        <begin position="352"/>
        <end position="365"/>
    </location>
</feature>
<keyword evidence="2" id="KW-0472">Membrane</keyword>
<evidence type="ECO:0000256" key="1">
    <source>
        <dbReference type="SAM" id="MobiDB-lite"/>
    </source>
</evidence>
<protein>
    <submittedName>
        <fullName evidence="4">Uncharacterized protein</fullName>
    </submittedName>
</protein>
<organism evidence="4 5">
    <name type="scientific">Corynespora cassiicola Philippines</name>
    <dbReference type="NCBI Taxonomy" id="1448308"/>
    <lineage>
        <taxon>Eukaryota</taxon>
        <taxon>Fungi</taxon>
        <taxon>Dikarya</taxon>
        <taxon>Ascomycota</taxon>
        <taxon>Pezizomycotina</taxon>
        <taxon>Dothideomycetes</taxon>
        <taxon>Pleosporomycetidae</taxon>
        <taxon>Pleosporales</taxon>
        <taxon>Corynesporascaceae</taxon>
        <taxon>Corynespora</taxon>
    </lineage>
</organism>
<dbReference type="EMBL" id="KZ678129">
    <property type="protein sequence ID" value="PSN73759.1"/>
    <property type="molecule type" value="Genomic_DNA"/>
</dbReference>
<accession>A0A2T2P802</accession>
<feature type="signal peptide" evidence="3">
    <location>
        <begin position="1"/>
        <end position="20"/>
    </location>
</feature>
<gene>
    <name evidence="4" type="ORF">BS50DRAFT_195208</name>
</gene>
<evidence type="ECO:0000313" key="5">
    <source>
        <dbReference type="Proteomes" id="UP000240883"/>
    </source>
</evidence>
<reference evidence="4 5" key="1">
    <citation type="journal article" date="2018" name="Front. Microbiol.">
        <title>Genome-Wide Analysis of Corynespora cassiicola Leaf Fall Disease Putative Effectors.</title>
        <authorList>
            <person name="Lopez D."/>
            <person name="Ribeiro S."/>
            <person name="Label P."/>
            <person name="Fumanal B."/>
            <person name="Venisse J.S."/>
            <person name="Kohler A."/>
            <person name="de Oliveira R.R."/>
            <person name="Labutti K."/>
            <person name="Lipzen A."/>
            <person name="Lail K."/>
            <person name="Bauer D."/>
            <person name="Ohm R.A."/>
            <person name="Barry K.W."/>
            <person name="Spatafora J."/>
            <person name="Grigoriev I.V."/>
            <person name="Martin F.M."/>
            <person name="Pujade-Renaud V."/>
        </authorList>
    </citation>
    <scope>NUCLEOTIDE SEQUENCE [LARGE SCALE GENOMIC DNA]</scope>
    <source>
        <strain evidence="4 5">Philippines</strain>
    </source>
</reference>
<feature type="region of interest" description="Disordered" evidence="1">
    <location>
        <begin position="436"/>
        <end position="460"/>
    </location>
</feature>
<dbReference type="Proteomes" id="UP000240883">
    <property type="component" value="Unassembled WGS sequence"/>
</dbReference>
<name>A0A2T2P802_CORCC</name>
<dbReference type="OrthoDB" id="4524805at2759"/>
<evidence type="ECO:0000313" key="4">
    <source>
        <dbReference type="EMBL" id="PSN73759.1"/>
    </source>
</evidence>
<proteinExistence type="predicted"/>
<feature type="region of interest" description="Disordered" evidence="1">
    <location>
        <begin position="127"/>
        <end position="150"/>
    </location>
</feature>
<keyword evidence="2" id="KW-0812">Transmembrane</keyword>
<feature type="region of interest" description="Disordered" evidence="1">
    <location>
        <begin position="174"/>
        <end position="365"/>
    </location>
</feature>
<keyword evidence="2" id="KW-1133">Transmembrane helix</keyword>
<keyword evidence="3" id="KW-0732">Signal</keyword>
<feature type="compositionally biased region" description="Low complexity" evidence="1">
    <location>
        <begin position="132"/>
        <end position="147"/>
    </location>
</feature>
<keyword evidence="5" id="KW-1185">Reference proteome</keyword>
<dbReference type="STRING" id="1448308.A0A2T2P802"/>
<sequence>MPSSLPVALSILLIPSLACAAPYLLTDAQRPAPVPRDRTPAAIHAASNKARLPAEICGLVGGYVVTVLIWGILLLTVGRRMRRRTENSPKTLELELVTARPTSNTPASPQSIRSASSSWFKRSFRRGGQDDSVVSSPVSPVVNSPSSFDQKVIEADRERAQAEMERLYAAVMEHDRKKSYSQVSTDDAELKARRPSNISTSREITTNSNPSSPAKAIYPPGYGNGPTTAPLPRDRYRDQPAPASPRSILSKKSHNSTASTSSKTRFNLKNLRISGPIQKYPGESPYDEGRTPLSPRFYNPGAPPSPPTQHNSPVTPRESEDAYEQIDAVQPLPRPAPHRSGSSSHIPPPISVPKITTSAVSATSSNASLPLRGYAEPMQSPDLRTTVLDRRKDKLSLTTPKTGVPFTPYSPYMPFTPITPVTPHLVTKKERKMMTKMGGRKQPRGDDMVQTPKEIFGDAY</sequence>